<accession>V2XEV7</accession>
<dbReference type="HOGENOM" id="CLU_1267185_0_0_1"/>
<name>V2XEV7_MONRO</name>
<evidence type="ECO:0000256" key="2">
    <source>
        <dbReference type="SAM" id="Phobius"/>
    </source>
</evidence>
<feature type="region of interest" description="Disordered" evidence="1">
    <location>
        <begin position="1"/>
        <end position="24"/>
    </location>
</feature>
<feature type="transmembrane region" description="Helical" evidence="2">
    <location>
        <begin position="60"/>
        <end position="80"/>
    </location>
</feature>
<dbReference type="KEGG" id="mrr:Moror_2718"/>
<keyword evidence="2" id="KW-0472">Membrane</keyword>
<feature type="transmembrane region" description="Helical" evidence="2">
    <location>
        <begin position="124"/>
        <end position="146"/>
    </location>
</feature>
<proteinExistence type="predicted"/>
<reference evidence="3 4" key="1">
    <citation type="journal article" date="2014" name="BMC Genomics">
        <title>Genome and secretome analysis of the hemibiotrophic fungal pathogen, Moniliophthora roreri, which causes frosty pod rot disease of cacao: mechanisms of the biotrophic and necrotrophic phases.</title>
        <authorList>
            <person name="Meinhardt L.W."/>
            <person name="Costa G.G.L."/>
            <person name="Thomazella D.P.T."/>
            <person name="Teixeira P.J.P.L."/>
            <person name="Carazzolle M.F."/>
            <person name="Schuster S.C."/>
            <person name="Carlson J.E."/>
            <person name="Guiltinan M.J."/>
            <person name="Mieczkowski P."/>
            <person name="Farmer A."/>
            <person name="Ramaraj T."/>
            <person name="Crozier J."/>
            <person name="Davis R.E."/>
            <person name="Shao J."/>
            <person name="Melnick R.L."/>
            <person name="Pereira G.A.G."/>
            <person name="Bailey B.A."/>
        </authorList>
    </citation>
    <scope>NUCLEOTIDE SEQUENCE [LARGE SCALE GENOMIC DNA]</scope>
    <source>
        <strain evidence="3 4">MCA 2997</strain>
    </source>
</reference>
<dbReference type="EMBL" id="AWSO01000351">
    <property type="protein sequence ID" value="ESK91371.1"/>
    <property type="molecule type" value="Genomic_DNA"/>
</dbReference>
<protein>
    <submittedName>
        <fullName evidence="3">Uncharacterized protein</fullName>
    </submittedName>
</protein>
<dbReference type="Proteomes" id="UP000017559">
    <property type="component" value="Unassembled WGS sequence"/>
</dbReference>
<feature type="transmembrane region" description="Helical" evidence="2">
    <location>
        <begin position="92"/>
        <end position="112"/>
    </location>
</feature>
<evidence type="ECO:0000313" key="4">
    <source>
        <dbReference type="Proteomes" id="UP000017559"/>
    </source>
</evidence>
<sequence length="218" mass="24811">MMSHPPPMPPSHLQSPDPRDTIHEPKPEDAPITFLSIAHMAALISYHAGYRPFQDIRLPLYSFISTGLLFLVALSLFYKPQKNVPAAIDLNILYWNEIIVSEILLPTLANFFELESTLKFWIHILTLWALVVVSTPILVIAFSSFIDSTVFDFESVPLTKFAHEHWDGIWRLLQCLCLAGRFVVNLGQTVLHVFRAPTHSQCRTRTEPGSSFRNGWVD</sequence>
<comment type="caution">
    <text evidence="3">The sequence shown here is derived from an EMBL/GenBank/DDBJ whole genome shotgun (WGS) entry which is preliminary data.</text>
</comment>
<gene>
    <name evidence="3" type="ORF">Moror_2718</name>
</gene>
<evidence type="ECO:0000256" key="1">
    <source>
        <dbReference type="SAM" id="MobiDB-lite"/>
    </source>
</evidence>
<feature type="compositionally biased region" description="Pro residues" evidence="1">
    <location>
        <begin position="1"/>
        <end position="10"/>
    </location>
</feature>
<organism evidence="3 4">
    <name type="scientific">Moniliophthora roreri (strain MCA 2997)</name>
    <name type="common">Cocoa frosty pod rot fungus</name>
    <name type="synonym">Crinipellis roreri</name>
    <dbReference type="NCBI Taxonomy" id="1381753"/>
    <lineage>
        <taxon>Eukaryota</taxon>
        <taxon>Fungi</taxon>
        <taxon>Dikarya</taxon>
        <taxon>Basidiomycota</taxon>
        <taxon>Agaricomycotina</taxon>
        <taxon>Agaricomycetes</taxon>
        <taxon>Agaricomycetidae</taxon>
        <taxon>Agaricales</taxon>
        <taxon>Marasmiineae</taxon>
        <taxon>Marasmiaceae</taxon>
        <taxon>Moniliophthora</taxon>
    </lineage>
</organism>
<evidence type="ECO:0000313" key="3">
    <source>
        <dbReference type="EMBL" id="ESK91371.1"/>
    </source>
</evidence>
<dbReference type="AlphaFoldDB" id="V2XEV7"/>
<keyword evidence="4" id="KW-1185">Reference proteome</keyword>
<keyword evidence="2" id="KW-0812">Transmembrane</keyword>
<keyword evidence="2" id="KW-1133">Transmembrane helix</keyword>